<sequence>MFRSRPWPTKPSIPPGSVNWYQRSLEGRSTDLVHRMSPASHCTGHIRIQRLYNAQMKSNAWRIPRDGIDQPVYPLIDHFILYTLFVLRIQWMTELLRKMITSS</sequence>
<evidence type="ECO:0000313" key="2">
    <source>
        <dbReference type="Proteomes" id="UP000024635"/>
    </source>
</evidence>
<organism evidence="1 2">
    <name type="scientific">Ancylostoma ceylanicum</name>
    <dbReference type="NCBI Taxonomy" id="53326"/>
    <lineage>
        <taxon>Eukaryota</taxon>
        <taxon>Metazoa</taxon>
        <taxon>Ecdysozoa</taxon>
        <taxon>Nematoda</taxon>
        <taxon>Chromadorea</taxon>
        <taxon>Rhabditida</taxon>
        <taxon>Rhabditina</taxon>
        <taxon>Rhabditomorpha</taxon>
        <taxon>Strongyloidea</taxon>
        <taxon>Ancylostomatidae</taxon>
        <taxon>Ancylostomatinae</taxon>
        <taxon>Ancylostoma</taxon>
    </lineage>
</organism>
<dbReference type="Proteomes" id="UP000024635">
    <property type="component" value="Unassembled WGS sequence"/>
</dbReference>
<accession>A0A016UAN4</accession>
<name>A0A016UAN4_9BILA</name>
<proteinExistence type="predicted"/>
<protein>
    <submittedName>
        <fullName evidence="1">Uncharacterized protein</fullName>
    </submittedName>
</protein>
<evidence type="ECO:0000313" key="1">
    <source>
        <dbReference type="EMBL" id="EYC11638.1"/>
    </source>
</evidence>
<comment type="caution">
    <text evidence="1">The sequence shown here is derived from an EMBL/GenBank/DDBJ whole genome shotgun (WGS) entry which is preliminary data.</text>
</comment>
<gene>
    <name evidence="1" type="primary">Acey_s0050.g2016</name>
    <name evidence="1" type="ORF">Y032_0050g2016</name>
</gene>
<dbReference type="OrthoDB" id="5904800at2759"/>
<dbReference type="AlphaFoldDB" id="A0A016UAN4"/>
<keyword evidence="2" id="KW-1185">Reference proteome</keyword>
<reference evidence="2" key="1">
    <citation type="journal article" date="2015" name="Nat. Genet.">
        <title>The genome and transcriptome of the zoonotic hookworm Ancylostoma ceylanicum identify infection-specific gene families.</title>
        <authorList>
            <person name="Schwarz E.M."/>
            <person name="Hu Y."/>
            <person name="Antoshechkin I."/>
            <person name="Miller M.M."/>
            <person name="Sternberg P.W."/>
            <person name="Aroian R.V."/>
        </authorList>
    </citation>
    <scope>NUCLEOTIDE SEQUENCE</scope>
    <source>
        <strain evidence="2">HY135</strain>
    </source>
</reference>
<dbReference type="EMBL" id="JARK01001386">
    <property type="protein sequence ID" value="EYC11638.1"/>
    <property type="molecule type" value="Genomic_DNA"/>
</dbReference>